<sequence>MMILHEVAKFLGETRRSDVLRLLSSPSLEWERSDRLGRTTFGRMWQLASSAMHKRPEMMQLSTLMASLIYDEIHRSIPDLLPDATTLMPQVFPVRMEGNTEEPPTQWAHKDEAQGRNPVATSLYYAEVENATGGALALHDSAGQVRTRVHPGADQLVIIAGDQVHSVEPLTAGNRITVVTNFYRT</sequence>
<evidence type="ECO:0000313" key="3">
    <source>
        <dbReference type="Proteomes" id="UP000309992"/>
    </source>
</evidence>
<name>A0ABY2RZ48_9PSEU</name>
<gene>
    <name evidence="2" type="ORF">FCN18_25925</name>
</gene>
<dbReference type="Pfam" id="PF13640">
    <property type="entry name" value="2OG-FeII_Oxy_3"/>
    <property type="match status" value="1"/>
</dbReference>
<proteinExistence type="predicted"/>
<dbReference type="Proteomes" id="UP000309992">
    <property type="component" value="Unassembled WGS sequence"/>
</dbReference>
<dbReference type="EMBL" id="SWMS01000016">
    <property type="protein sequence ID" value="TKG66273.1"/>
    <property type="molecule type" value="Genomic_DNA"/>
</dbReference>
<protein>
    <submittedName>
        <fullName evidence="2">2OG-Fe(II) oxygenase</fullName>
    </submittedName>
</protein>
<evidence type="ECO:0000313" key="2">
    <source>
        <dbReference type="EMBL" id="TKG66273.1"/>
    </source>
</evidence>
<keyword evidence="3" id="KW-1185">Reference proteome</keyword>
<feature type="domain" description="Prolyl 4-hydroxylase alpha subunit Fe(2+) 2OG dioxygenase" evidence="1">
    <location>
        <begin position="108"/>
        <end position="183"/>
    </location>
</feature>
<comment type="caution">
    <text evidence="2">The sequence shown here is derived from an EMBL/GenBank/DDBJ whole genome shotgun (WGS) entry which is preliminary data.</text>
</comment>
<dbReference type="Gene3D" id="2.60.120.620">
    <property type="entry name" value="q2cbj1_9rhob like domain"/>
    <property type="match status" value="1"/>
</dbReference>
<dbReference type="InterPro" id="IPR044862">
    <property type="entry name" value="Pro_4_hyd_alph_FE2OG_OXY"/>
</dbReference>
<reference evidence="2 3" key="1">
    <citation type="journal article" date="2015" name="Antonie Van Leeuwenhoek">
        <title>Prauserella endophytica sp. nov., an endophytic actinobacterium isolated from Tamarix taklamakanensis.</title>
        <authorList>
            <person name="Liu J.M."/>
            <person name="Habden X."/>
            <person name="Guo L."/>
            <person name="Tuo L."/>
            <person name="Jiang Z.K."/>
            <person name="Liu S.W."/>
            <person name="Liu X.F."/>
            <person name="Chen L."/>
            <person name="Li R.F."/>
            <person name="Zhang Y.Q."/>
            <person name="Sun C.H."/>
        </authorList>
    </citation>
    <scope>NUCLEOTIDE SEQUENCE [LARGE SCALE GENOMIC DNA]</scope>
    <source>
        <strain evidence="2 3">CGMCC 4.7182</strain>
    </source>
</reference>
<evidence type="ECO:0000259" key="1">
    <source>
        <dbReference type="Pfam" id="PF13640"/>
    </source>
</evidence>
<organism evidence="2 3">
    <name type="scientific">Prauserella endophytica</name>
    <dbReference type="NCBI Taxonomy" id="1592324"/>
    <lineage>
        <taxon>Bacteria</taxon>
        <taxon>Bacillati</taxon>
        <taxon>Actinomycetota</taxon>
        <taxon>Actinomycetes</taxon>
        <taxon>Pseudonocardiales</taxon>
        <taxon>Pseudonocardiaceae</taxon>
        <taxon>Prauserella</taxon>
        <taxon>Prauserella coralliicola group</taxon>
    </lineage>
</organism>
<accession>A0ABY2RZ48</accession>